<dbReference type="InterPro" id="IPR005180">
    <property type="entry name" value="DUF302"/>
</dbReference>
<dbReference type="PANTHER" id="PTHR38342">
    <property type="entry name" value="SLR5037 PROTEIN"/>
    <property type="match status" value="1"/>
</dbReference>
<proteinExistence type="predicted"/>
<dbReference type="PANTHER" id="PTHR38342:SF2">
    <property type="entry name" value="INNER MEMBRANE OR EXPORTED"/>
    <property type="match status" value="1"/>
</dbReference>
<dbReference type="EMBL" id="FQUQ01000002">
    <property type="protein sequence ID" value="SHF33228.1"/>
    <property type="molecule type" value="Genomic_DNA"/>
</dbReference>
<protein>
    <submittedName>
        <fullName evidence="3">Uncharacterized conserved protein, DUF302 family</fullName>
    </submittedName>
</protein>
<keyword evidence="1" id="KW-0732">Signal</keyword>
<evidence type="ECO:0000256" key="1">
    <source>
        <dbReference type="SAM" id="SignalP"/>
    </source>
</evidence>
<dbReference type="Proteomes" id="UP000184287">
    <property type="component" value="Unassembled WGS sequence"/>
</dbReference>
<feature type="domain" description="DUF302" evidence="2">
    <location>
        <begin position="71"/>
        <end position="132"/>
    </location>
</feature>
<feature type="signal peptide" evidence="1">
    <location>
        <begin position="1"/>
        <end position="20"/>
    </location>
</feature>
<dbReference type="InterPro" id="IPR035923">
    <property type="entry name" value="TT1751-like_sf"/>
</dbReference>
<dbReference type="SUPFAM" id="SSF103247">
    <property type="entry name" value="TT1751-like"/>
    <property type="match status" value="1"/>
</dbReference>
<accession>A0A1M5ASI8</accession>
<feature type="chain" id="PRO_5012386581" evidence="1">
    <location>
        <begin position="21"/>
        <end position="169"/>
    </location>
</feature>
<dbReference type="RefSeq" id="WP_073231791.1">
    <property type="nucleotide sequence ID" value="NZ_FQUQ01000002.1"/>
</dbReference>
<name>A0A1M5ASI8_9SPHI</name>
<dbReference type="OrthoDB" id="9799367at2"/>
<sequence>MNKKTGLLLLAIFIIQLSFAQDSQKAVPGVKTEEKRSKGIVSVQSHYSVKESMDRLVSIVESKGMTVFLRMDHAKNAEKDGLALRPTELLFFGNPKAGTILMQDQQISGLDLPLKVLVWEDETGKVWLNYNDVNWIAERHGLTEKSKGIKKTMESVMAAVVNAAAKTNL</sequence>
<dbReference type="AlphaFoldDB" id="A0A1M5ASI8"/>
<organism evidence="3 4">
    <name type="scientific">Pedobacter caeni</name>
    <dbReference type="NCBI Taxonomy" id="288992"/>
    <lineage>
        <taxon>Bacteria</taxon>
        <taxon>Pseudomonadati</taxon>
        <taxon>Bacteroidota</taxon>
        <taxon>Sphingobacteriia</taxon>
        <taxon>Sphingobacteriales</taxon>
        <taxon>Sphingobacteriaceae</taxon>
        <taxon>Pedobacter</taxon>
    </lineage>
</organism>
<keyword evidence="4" id="KW-1185">Reference proteome</keyword>
<dbReference type="STRING" id="288992.SAMN04488522_102871"/>
<reference evidence="4" key="1">
    <citation type="submission" date="2016-11" db="EMBL/GenBank/DDBJ databases">
        <authorList>
            <person name="Varghese N."/>
            <person name="Submissions S."/>
        </authorList>
    </citation>
    <scope>NUCLEOTIDE SEQUENCE [LARGE SCALE GENOMIC DNA]</scope>
    <source>
        <strain evidence="4">DSM 16990</strain>
    </source>
</reference>
<evidence type="ECO:0000313" key="4">
    <source>
        <dbReference type="Proteomes" id="UP000184287"/>
    </source>
</evidence>
<evidence type="ECO:0000259" key="2">
    <source>
        <dbReference type="Pfam" id="PF03625"/>
    </source>
</evidence>
<gene>
    <name evidence="3" type="ORF">SAMN04488522_102871</name>
</gene>
<dbReference type="Gene3D" id="3.30.310.70">
    <property type="entry name" value="TT1751-like domain"/>
    <property type="match status" value="1"/>
</dbReference>
<dbReference type="CDD" id="cd14797">
    <property type="entry name" value="DUF302"/>
    <property type="match status" value="1"/>
</dbReference>
<evidence type="ECO:0000313" key="3">
    <source>
        <dbReference type="EMBL" id="SHF33228.1"/>
    </source>
</evidence>
<dbReference type="Pfam" id="PF03625">
    <property type="entry name" value="DUF302"/>
    <property type="match status" value="1"/>
</dbReference>